<comment type="caution">
    <text evidence="3">The sequence shown here is derived from an EMBL/GenBank/DDBJ whole genome shotgun (WGS) entry which is preliminary data.</text>
</comment>
<dbReference type="Pfam" id="PF04235">
    <property type="entry name" value="DUF418"/>
    <property type="match status" value="1"/>
</dbReference>
<feature type="transmembrane region" description="Helical" evidence="1">
    <location>
        <begin position="220"/>
        <end position="239"/>
    </location>
</feature>
<dbReference type="InterPro" id="IPR007349">
    <property type="entry name" value="DUF418"/>
</dbReference>
<dbReference type="OrthoDB" id="4966979at2"/>
<dbReference type="Proteomes" id="UP000281738">
    <property type="component" value="Unassembled WGS sequence"/>
</dbReference>
<feature type="transmembrane region" description="Helical" evidence="1">
    <location>
        <begin position="97"/>
        <end position="114"/>
    </location>
</feature>
<organism evidence="3 4">
    <name type="scientific">Nocardioides aurantiacus</name>
    <dbReference type="NCBI Taxonomy" id="86796"/>
    <lineage>
        <taxon>Bacteria</taxon>
        <taxon>Bacillati</taxon>
        <taxon>Actinomycetota</taxon>
        <taxon>Actinomycetes</taxon>
        <taxon>Propionibacteriales</taxon>
        <taxon>Nocardioidaceae</taxon>
        <taxon>Nocardioides</taxon>
    </lineage>
</organism>
<feature type="transmembrane region" description="Helical" evidence="1">
    <location>
        <begin position="291"/>
        <end position="313"/>
    </location>
</feature>
<keyword evidence="4" id="KW-1185">Reference proteome</keyword>
<dbReference type="AlphaFoldDB" id="A0A3N2CVL3"/>
<keyword evidence="1" id="KW-0812">Transmembrane</keyword>
<dbReference type="EMBL" id="RKHO01000001">
    <property type="protein sequence ID" value="ROR91529.1"/>
    <property type="molecule type" value="Genomic_DNA"/>
</dbReference>
<dbReference type="PANTHER" id="PTHR30590:SF3">
    <property type="entry name" value="HYPOTHETICAL MEMBRANE SPANNING PROTEIN"/>
    <property type="match status" value="1"/>
</dbReference>
<feature type="transmembrane region" description="Helical" evidence="1">
    <location>
        <begin position="21"/>
        <end position="42"/>
    </location>
</feature>
<reference evidence="3 4" key="1">
    <citation type="submission" date="2018-11" db="EMBL/GenBank/DDBJ databases">
        <title>Sequencing the genomes of 1000 actinobacteria strains.</title>
        <authorList>
            <person name="Klenk H.-P."/>
        </authorList>
    </citation>
    <scope>NUCLEOTIDE SEQUENCE [LARGE SCALE GENOMIC DNA]</scope>
    <source>
        <strain evidence="3 4">DSM 12652</strain>
    </source>
</reference>
<dbReference type="RefSeq" id="WP_123391073.1">
    <property type="nucleotide sequence ID" value="NZ_RKHO01000001.1"/>
</dbReference>
<keyword evidence="1" id="KW-1133">Transmembrane helix</keyword>
<feature type="transmembrane region" description="Helical" evidence="1">
    <location>
        <begin position="259"/>
        <end position="279"/>
    </location>
</feature>
<evidence type="ECO:0000313" key="4">
    <source>
        <dbReference type="Proteomes" id="UP000281738"/>
    </source>
</evidence>
<feature type="transmembrane region" description="Helical" evidence="1">
    <location>
        <begin position="195"/>
        <end position="213"/>
    </location>
</feature>
<feature type="transmembrane region" description="Helical" evidence="1">
    <location>
        <begin position="62"/>
        <end position="85"/>
    </location>
</feature>
<evidence type="ECO:0000256" key="1">
    <source>
        <dbReference type="SAM" id="Phobius"/>
    </source>
</evidence>
<dbReference type="PANTHER" id="PTHR30590">
    <property type="entry name" value="INNER MEMBRANE PROTEIN"/>
    <property type="match status" value="1"/>
</dbReference>
<gene>
    <name evidence="3" type="ORF">EDD33_2399</name>
</gene>
<feature type="transmembrane region" description="Helical" evidence="1">
    <location>
        <begin position="141"/>
        <end position="160"/>
    </location>
</feature>
<feature type="transmembrane region" description="Helical" evidence="1">
    <location>
        <begin position="325"/>
        <end position="346"/>
    </location>
</feature>
<proteinExistence type="predicted"/>
<protein>
    <submittedName>
        <fullName evidence="3">Putative membrane protein YeiB</fullName>
    </submittedName>
</protein>
<feature type="transmembrane region" description="Helical" evidence="1">
    <location>
        <begin position="120"/>
        <end position="136"/>
    </location>
</feature>
<dbReference type="InterPro" id="IPR052529">
    <property type="entry name" value="Bact_Transport_Assoc"/>
</dbReference>
<name>A0A3N2CVL3_9ACTN</name>
<accession>A0A3N2CVL3</accession>
<evidence type="ECO:0000259" key="2">
    <source>
        <dbReference type="Pfam" id="PF04235"/>
    </source>
</evidence>
<evidence type="ECO:0000313" key="3">
    <source>
        <dbReference type="EMBL" id="ROR91529.1"/>
    </source>
</evidence>
<keyword evidence="1" id="KW-0472">Membrane</keyword>
<sequence length="364" mass="37863">MATAGAGAPAVTGGRLVGPDVVRAVALVGVVVMNYYGYLVLAGSPREPGTPGEVFDPATGPLATRFAATFVLVAGVGATLMTRSAEGAELRRRRVVLLRRGLALFVVGWLVDLAWEGTILPYYGAMFAVAALLVVLSSRGLVVVGALAALAAAGLSSWSLERRLDGGSVVWLTDPPHWTPQGLLLDTVVNGTHPLLPWLAFFCAGVLLGRALSRPGWRPTTVGLGLVLLGGATAVSKLAATGSLRLELATSAVPSTRSLVYTAGALGSALLAFALVSWLAERAPRSPVVDVLRRAGAMSLTIYLAHIVVFRLLVDGLGVVPLTGLAPALLLAAGFWLVAVVAAWWWHRRFGIGPAEAAYRWIGG</sequence>
<feature type="domain" description="DUF418" evidence="2">
    <location>
        <begin position="212"/>
        <end position="361"/>
    </location>
</feature>